<dbReference type="Gramene" id="PNT60820">
    <property type="protein sequence ID" value="PNT60820"/>
    <property type="gene ID" value="BRADI_5g05767v3"/>
</dbReference>
<dbReference type="EnsemblPlants" id="PNT60820">
    <property type="protein sequence ID" value="PNT60820"/>
    <property type="gene ID" value="BRADI_5g05767v3"/>
</dbReference>
<reference evidence="2 3" key="1">
    <citation type="journal article" date="2010" name="Nature">
        <title>Genome sequencing and analysis of the model grass Brachypodium distachyon.</title>
        <authorList>
            <consortium name="International Brachypodium Initiative"/>
        </authorList>
    </citation>
    <scope>NUCLEOTIDE SEQUENCE [LARGE SCALE GENOMIC DNA]</scope>
    <source>
        <strain evidence="2 3">Bd21</strain>
    </source>
</reference>
<reference evidence="2" key="2">
    <citation type="submission" date="2017-06" db="EMBL/GenBank/DDBJ databases">
        <title>WGS assembly of Brachypodium distachyon.</title>
        <authorList>
            <consortium name="The International Brachypodium Initiative"/>
            <person name="Lucas S."/>
            <person name="Harmon-Smith M."/>
            <person name="Lail K."/>
            <person name="Tice H."/>
            <person name="Grimwood J."/>
            <person name="Bruce D."/>
            <person name="Barry K."/>
            <person name="Shu S."/>
            <person name="Lindquist E."/>
            <person name="Wang M."/>
            <person name="Pitluck S."/>
            <person name="Vogel J.P."/>
            <person name="Garvin D.F."/>
            <person name="Mockler T.C."/>
            <person name="Schmutz J."/>
            <person name="Rokhsar D."/>
            <person name="Bevan M.W."/>
        </authorList>
    </citation>
    <scope>NUCLEOTIDE SEQUENCE</scope>
    <source>
        <strain evidence="2">Bd21</strain>
    </source>
</reference>
<evidence type="ECO:0000313" key="2">
    <source>
        <dbReference type="EMBL" id="PNT60820.1"/>
    </source>
</evidence>
<gene>
    <name evidence="2" type="ORF">BRADI_5g05767v3</name>
</gene>
<feature type="region of interest" description="Disordered" evidence="1">
    <location>
        <begin position="100"/>
        <end position="160"/>
    </location>
</feature>
<reference evidence="3" key="3">
    <citation type="submission" date="2018-08" db="UniProtKB">
        <authorList>
            <consortium name="EnsemblPlants"/>
        </authorList>
    </citation>
    <scope>IDENTIFICATION</scope>
    <source>
        <strain evidence="3">cv. Bd21</strain>
    </source>
</reference>
<sequence length="311" mass="33399">MEQRLGNAGGIRFTAMPFATRSGRGQCDAERHGRPAAAVLATVAMRGRGRGKGRAHGEVLNVVDRHAQEKKRTGEEDAMAAEFDDRRTWGRWQWVQRLGARRGASRNSLSAPAQGGGWRQRQGESGTGEGQRRRGGGGRRRGRRGSAPGRAASVRRRQGLHEVGAVVPEQGGGAREGVVAWIGDGRHFRRSSGRRARTDGGKGAWTRTGGAVRGWSMGQGAVQGGDAHRKKRTLLRTSVAQGRCIHVVTVPPWAPRAGAFLRPGARAAHAIAGSHVIMRAQAPLLLPCVDSTATLCFAWPIKTRLVAAHWV</sequence>
<dbReference type="AlphaFoldDB" id="A0A2K2CFM3"/>
<protein>
    <submittedName>
        <fullName evidence="2 3">Uncharacterized protein</fullName>
    </submittedName>
</protein>
<evidence type="ECO:0000256" key="1">
    <source>
        <dbReference type="SAM" id="MobiDB-lite"/>
    </source>
</evidence>
<feature type="compositionally biased region" description="Basic residues" evidence="1">
    <location>
        <begin position="133"/>
        <end position="144"/>
    </location>
</feature>
<keyword evidence="4" id="KW-1185">Reference proteome</keyword>
<dbReference type="InParanoid" id="A0A2K2CFM3"/>
<dbReference type="EMBL" id="CM000884">
    <property type="protein sequence ID" value="PNT60820.1"/>
    <property type="molecule type" value="Genomic_DNA"/>
</dbReference>
<name>A0A2K2CFM3_BRADI</name>
<accession>A0A2K2CFM3</accession>
<dbReference type="Proteomes" id="UP000008810">
    <property type="component" value="Chromosome 5"/>
</dbReference>
<proteinExistence type="predicted"/>
<evidence type="ECO:0000313" key="4">
    <source>
        <dbReference type="Proteomes" id="UP000008810"/>
    </source>
</evidence>
<organism evidence="2">
    <name type="scientific">Brachypodium distachyon</name>
    <name type="common">Purple false brome</name>
    <name type="synonym">Trachynia distachya</name>
    <dbReference type="NCBI Taxonomy" id="15368"/>
    <lineage>
        <taxon>Eukaryota</taxon>
        <taxon>Viridiplantae</taxon>
        <taxon>Streptophyta</taxon>
        <taxon>Embryophyta</taxon>
        <taxon>Tracheophyta</taxon>
        <taxon>Spermatophyta</taxon>
        <taxon>Magnoliopsida</taxon>
        <taxon>Liliopsida</taxon>
        <taxon>Poales</taxon>
        <taxon>Poaceae</taxon>
        <taxon>BOP clade</taxon>
        <taxon>Pooideae</taxon>
        <taxon>Stipodae</taxon>
        <taxon>Brachypodieae</taxon>
        <taxon>Brachypodium</taxon>
    </lineage>
</organism>
<evidence type="ECO:0000313" key="3">
    <source>
        <dbReference type="EnsemblPlants" id="PNT60820"/>
    </source>
</evidence>